<dbReference type="Proteomes" id="UP000093561">
    <property type="component" value="Unassembled WGS sequence"/>
</dbReference>
<reference evidence="3" key="3">
    <citation type="submission" date="2024-02" db="UniProtKB">
        <authorList>
            <consortium name="WormBaseParasite"/>
        </authorList>
    </citation>
    <scope>IDENTIFICATION</scope>
    <source>
        <strain evidence="3">pt0022</strain>
    </source>
</reference>
<reference evidence="2" key="1">
    <citation type="submission" date="2015-03" db="EMBL/GenBank/DDBJ databases">
        <title>Wuchereria bancrofti Genome Sequencing Papua New Guinea Strain.</title>
        <authorList>
            <person name="Small S.T."/>
            <person name="Serre D."/>
            <person name="Zimmerman P.A."/>
        </authorList>
    </citation>
    <scope>NUCLEOTIDE SEQUENCE [LARGE SCALE GENOMIC DNA]</scope>
    <source>
        <strain evidence="2">pt0022</strain>
    </source>
</reference>
<feature type="compositionally biased region" description="Basic and acidic residues" evidence="1">
    <location>
        <begin position="105"/>
        <end position="117"/>
    </location>
</feature>
<protein>
    <submittedName>
        <fullName evidence="3">Uncharacterized protein</fullName>
    </submittedName>
</protein>
<reference evidence="2" key="2">
    <citation type="journal article" date="2016" name="Mol. Ecol.">
        <title>Population genomics of the filarial nematode parasite Wuchereria bancrofti from mosquitoes.</title>
        <authorList>
            <person name="Small S.T."/>
            <person name="Reimer L.J."/>
            <person name="Tisch D.J."/>
            <person name="King C.L."/>
            <person name="Christensen B.M."/>
            <person name="Siba P.M."/>
            <person name="Kazura J.W."/>
            <person name="Serre D."/>
            <person name="Zimmerman P.A."/>
        </authorList>
    </citation>
    <scope>NUCLEOTIDE SEQUENCE</scope>
    <source>
        <strain evidence="2">pt0022</strain>
    </source>
</reference>
<evidence type="ECO:0000313" key="2">
    <source>
        <dbReference type="Proteomes" id="UP000093561"/>
    </source>
</evidence>
<organism evidence="2 3">
    <name type="scientific">Wuchereria bancrofti</name>
    <dbReference type="NCBI Taxonomy" id="6293"/>
    <lineage>
        <taxon>Eukaryota</taxon>
        <taxon>Metazoa</taxon>
        <taxon>Ecdysozoa</taxon>
        <taxon>Nematoda</taxon>
        <taxon>Chromadorea</taxon>
        <taxon>Rhabditida</taxon>
        <taxon>Spirurina</taxon>
        <taxon>Spiruromorpha</taxon>
        <taxon>Filarioidea</taxon>
        <taxon>Onchocercidae</taxon>
        <taxon>Wuchereria</taxon>
    </lineage>
</organism>
<feature type="compositionally biased region" description="Pro residues" evidence="1">
    <location>
        <begin position="42"/>
        <end position="52"/>
    </location>
</feature>
<evidence type="ECO:0000313" key="3">
    <source>
        <dbReference type="WBParaSite" id="mrna-Wban_04501"/>
    </source>
</evidence>
<dbReference type="AlphaFoldDB" id="A0AAF5RV10"/>
<feature type="region of interest" description="Disordered" evidence="1">
    <location>
        <begin position="98"/>
        <end position="123"/>
    </location>
</feature>
<accession>A0AAF5RV10</accession>
<dbReference type="WBParaSite" id="mrna-Wban_04501">
    <property type="protein sequence ID" value="mrna-Wban_04501"/>
    <property type="gene ID" value="Wban_04501"/>
</dbReference>
<proteinExistence type="predicted"/>
<sequence length="123" mass="13825">MQEGWDEKAEEMEEGLVPQELKFKRNVEEVGPVTSFGIPRPAKLPLPVPVLHPPSRGRDIGVTGLKKRKRNREVEGQERNKIFGNAKGRVEFFSKHLEQSTGRLSGKDSTIRGRASDELYEAG</sequence>
<feature type="region of interest" description="Disordered" evidence="1">
    <location>
        <begin position="34"/>
        <end position="61"/>
    </location>
</feature>
<evidence type="ECO:0000256" key="1">
    <source>
        <dbReference type="SAM" id="MobiDB-lite"/>
    </source>
</evidence>
<name>A0AAF5RV10_WUCBA</name>